<sequence>MNNTIYATPIQELNDDMEDSKIRIVEVEMEIEKVHADYERKLQEQTISAKALSTEAANYKIKGDLERKANDRLQNEKRELQEQVEEYKLAADKQKRHIAELEIELEKSFNNERVLRDKIEQLEESQGSAMEKVADMETRLIEMEQRARDADYFPMPILPAISNGIQKDGNKINGEVENKASLKSITKKKESRNSVQVIDDLIEIIEVGKFEILLFKEEDNKK</sequence>
<dbReference type="WBParaSite" id="ES5_v2.g7455.t1">
    <property type="protein sequence ID" value="ES5_v2.g7455.t1"/>
    <property type="gene ID" value="ES5_v2.g7455"/>
</dbReference>
<organism evidence="1 2">
    <name type="scientific">Panagrolaimus sp. ES5</name>
    <dbReference type="NCBI Taxonomy" id="591445"/>
    <lineage>
        <taxon>Eukaryota</taxon>
        <taxon>Metazoa</taxon>
        <taxon>Ecdysozoa</taxon>
        <taxon>Nematoda</taxon>
        <taxon>Chromadorea</taxon>
        <taxon>Rhabditida</taxon>
        <taxon>Tylenchina</taxon>
        <taxon>Panagrolaimomorpha</taxon>
        <taxon>Panagrolaimoidea</taxon>
        <taxon>Panagrolaimidae</taxon>
        <taxon>Panagrolaimus</taxon>
    </lineage>
</organism>
<reference evidence="2" key="1">
    <citation type="submission" date="2022-11" db="UniProtKB">
        <authorList>
            <consortium name="WormBaseParasite"/>
        </authorList>
    </citation>
    <scope>IDENTIFICATION</scope>
</reference>
<accession>A0AC34GS14</accession>
<proteinExistence type="predicted"/>
<protein>
    <submittedName>
        <fullName evidence="2">Uncharacterized protein</fullName>
    </submittedName>
</protein>
<name>A0AC34GS14_9BILA</name>
<evidence type="ECO:0000313" key="1">
    <source>
        <dbReference type="Proteomes" id="UP000887579"/>
    </source>
</evidence>
<evidence type="ECO:0000313" key="2">
    <source>
        <dbReference type="WBParaSite" id="ES5_v2.g7455.t1"/>
    </source>
</evidence>
<dbReference type="Proteomes" id="UP000887579">
    <property type="component" value="Unplaced"/>
</dbReference>